<proteinExistence type="predicted"/>
<dbReference type="AlphaFoldDB" id="A0A1U7P566"/>
<protein>
    <submittedName>
        <fullName evidence="1">Uncharacterized protein</fullName>
    </submittedName>
</protein>
<name>A0A1U7P566_9DEIO</name>
<comment type="caution">
    <text evidence="1">The sequence shown here is derived from an EMBL/GenBank/DDBJ whole genome shotgun (WGS) entry which is preliminary data.</text>
</comment>
<accession>A0A1U7P566</accession>
<keyword evidence="2" id="KW-1185">Reference proteome</keyword>
<evidence type="ECO:0000313" key="1">
    <source>
        <dbReference type="EMBL" id="OLV20313.1"/>
    </source>
</evidence>
<sequence length="87" mass="9335">MSSILPLSIGQPLFQRYISHCAGDHPPFGGAFLQPVVAACTARRFRTVNTVCKFSGIASSLVCCSAWSRIFSPATLPSHTLRKLTPG</sequence>
<dbReference type="EMBL" id="MSTI01000003">
    <property type="protein sequence ID" value="OLV20313.1"/>
    <property type="molecule type" value="Genomic_DNA"/>
</dbReference>
<dbReference type="STRING" id="249408.BOO71_0000139"/>
<dbReference type="Proteomes" id="UP000186607">
    <property type="component" value="Unassembled WGS sequence"/>
</dbReference>
<evidence type="ECO:0000313" key="2">
    <source>
        <dbReference type="Proteomes" id="UP000186607"/>
    </source>
</evidence>
<organism evidence="1 2">
    <name type="scientific">Deinococcus marmoris</name>
    <dbReference type="NCBI Taxonomy" id="249408"/>
    <lineage>
        <taxon>Bacteria</taxon>
        <taxon>Thermotogati</taxon>
        <taxon>Deinococcota</taxon>
        <taxon>Deinococci</taxon>
        <taxon>Deinococcales</taxon>
        <taxon>Deinococcaceae</taxon>
        <taxon>Deinococcus</taxon>
    </lineage>
</organism>
<reference evidence="1 2" key="1">
    <citation type="submission" date="2017-01" db="EMBL/GenBank/DDBJ databases">
        <title>Genome Analysis of Deinococcus marmoris KOPRI26562.</title>
        <authorList>
            <person name="Kim J.H."/>
            <person name="Oh H.-M."/>
        </authorList>
    </citation>
    <scope>NUCLEOTIDE SEQUENCE [LARGE SCALE GENOMIC DNA]</scope>
    <source>
        <strain evidence="1 2">KOPRI26562</strain>
    </source>
</reference>
<gene>
    <name evidence="1" type="ORF">BOO71_0000139</name>
</gene>